<dbReference type="InterPro" id="IPR011250">
    <property type="entry name" value="OMP/PagP_B-barrel"/>
</dbReference>
<accession>A0AAE3QNY1</accession>
<dbReference type="InterPro" id="IPR025665">
    <property type="entry name" value="Beta-barrel_OMP_2"/>
</dbReference>
<feature type="signal peptide" evidence="1">
    <location>
        <begin position="1"/>
        <end position="25"/>
    </location>
</feature>
<keyword evidence="1" id="KW-0732">Signal</keyword>
<reference evidence="3" key="1">
    <citation type="submission" date="2023-05" db="EMBL/GenBank/DDBJ databases">
        <authorList>
            <person name="Zhang X."/>
        </authorList>
    </citation>
    <scope>NUCLEOTIDE SEQUENCE</scope>
    <source>
        <strain evidence="3">YF14B1</strain>
    </source>
</reference>
<evidence type="ECO:0000256" key="1">
    <source>
        <dbReference type="SAM" id="SignalP"/>
    </source>
</evidence>
<dbReference type="Proteomes" id="UP001241110">
    <property type="component" value="Unassembled WGS sequence"/>
</dbReference>
<dbReference type="EMBL" id="JASJOS010000007">
    <property type="protein sequence ID" value="MDJ1482181.1"/>
    <property type="molecule type" value="Genomic_DNA"/>
</dbReference>
<comment type="caution">
    <text evidence="3">The sequence shown here is derived from an EMBL/GenBank/DDBJ whole genome shotgun (WGS) entry which is preliminary data.</text>
</comment>
<dbReference type="Pfam" id="PF13568">
    <property type="entry name" value="OMP_b-brl_2"/>
    <property type="match status" value="1"/>
</dbReference>
<protein>
    <submittedName>
        <fullName evidence="3">Porin family protein</fullName>
    </submittedName>
</protein>
<dbReference type="AlphaFoldDB" id="A0AAE3QNY1"/>
<dbReference type="Gene3D" id="2.40.160.20">
    <property type="match status" value="1"/>
</dbReference>
<sequence>MQTKQRFLFFCTCFILLLSFSGVKAQQRWSVGPRLGATISKITGDAPNNGFLPGFTGGLYVMYSDISHFGISGDILFAQKGAKYDFNGSKFIQRINYIDVPIVARYFMNLKGKVRPNIFLGGNIAFLLNAKVKDRTDNGVARPDIENTSSFASTDLGFLAGVGFNFKVSQARWVQTDFRFQQSLTPIYVSSFPDRHNTSINILLSYAFGVGKKYRN</sequence>
<proteinExistence type="predicted"/>
<feature type="chain" id="PRO_5042281412" evidence="1">
    <location>
        <begin position="26"/>
        <end position="216"/>
    </location>
</feature>
<gene>
    <name evidence="3" type="ORF">QNI16_16880</name>
</gene>
<dbReference type="SUPFAM" id="SSF56925">
    <property type="entry name" value="OMPA-like"/>
    <property type="match status" value="1"/>
</dbReference>
<evidence type="ECO:0000313" key="4">
    <source>
        <dbReference type="Proteomes" id="UP001241110"/>
    </source>
</evidence>
<feature type="domain" description="Outer membrane protein beta-barrel" evidence="2">
    <location>
        <begin position="25"/>
        <end position="187"/>
    </location>
</feature>
<organism evidence="3 4">
    <name type="scientific">Xanthocytophaga flava</name>
    <dbReference type="NCBI Taxonomy" id="3048013"/>
    <lineage>
        <taxon>Bacteria</taxon>
        <taxon>Pseudomonadati</taxon>
        <taxon>Bacteroidota</taxon>
        <taxon>Cytophagia</taxon>
        <taxon>Cytophagales</taxon>
        <taxon>Rhodocytophagaceae</taxon>
        <taxon>Xanthocytophaga</taxon>
    </lineage>
</organism>
<evidence type="ECO:0000259" key="2">
    <source>
        <dbReference type="Pfam" id="PF13568"/>
    </source>
</evidence>
<name>A0AAE3QNY1_9BACT</name>
<evidence type="ECO:0000313" key="3">
    <source>
        <dbReference type="EMBL" id="MDJ1482181.1"/>
    </source>
</evidence>
<dbReference type="RefSeq" id="WP_313980964.1">
    <property type="nucleotide sequence ID" value="NZ_JASJOS010000007.1"/>
</dbReference>